<evidence type="ECO:0000313" key="3">
    <source>
        <dbReference type="Proteomes" id="UP000694300"/>
    </source>
</evidence>
<evidence type="ECO:0000313" key="2">
    <source>
        <dbReference type="EMBL" id="MBW0131791.1"/>
    </source>
</evidence>
<reference evidence="2 3" key="1">
    <citation type="submission" date="2020-11" db="EMBL/GenBank/DDBJ databases">
        <title>Pseudonocardia abyssalis sp. nov. and Pseudonocardia oceani sp. nov., description and phylogenomic analysis of two novel actinomycetes isolated from the deep Southern Ocean.</title>
        <authorList>
            <person name="Parra J."/>
        </authorList>
    </citation>
    <scope>NUCLEOTIDE SEQUENCE [LARGE SCALE GENOMIC DNA]</scope>
    <source>
        <strain evidence="3">KRD185</strain>
    </source>
</reference>
<proteinExistence type="predicted"/>
<keyword evidence="3" id="KW-1185">Reference proteome</keyword>
<gene>
    <name evidence="2" type="ORF">I4I82_29550</name>
</gene>
<feature type="compositionally biased region" description="Basic and acidic residues" evidence="1">
    <location>
        <begin position="7"/>
        <end position="31"/>
    </location>
</feature>
<name>A0ABS6UHS4_9PSEU</name>
<evidence type="ECO:0000256" key="1">
    <source>
        <dbReference type="SAM" id="MobiDB-lite"/>
    </source>
</evidence>
<protein>
    <recommendedName>
        <fullName evidence="4">Helix-turn-helix protein</fullName>
    </recommendedName>
</protein>
<sequence length="48" mass="5197">MPIPVALHDRRDDGHDAAGLRFSPGDERGVDELAGSAHTSRRTIERAS</sequence>
<dbReference type="RefSeq" id="WP_218594457.1">
    <property type="nucleotide sequence ID" value="NZ_JADQDE010000503.1"/>
</dbReference>
<accession>A0ABS6UHS4</accession>
<dbReference type="EMBL" id="JADQDF010000001">
    <property type="protein sequence ID" value="MBW0131791.1"/>
    <property type="molecule type" value="Genomic_DNA"/>
</dbReference>
<organism evidence="2 3">
    <name type="scientific">Pseudonocardia oceani</name>
    <dbReference type="NCBI Taxonomy" id="2792013"/>
    <lineage>
        <taxon>Bacteria</taxon>
        <taxon>Bacillati</taxon>
        <taxon>Actinomycetota</taxon>
        <taxon>Actinomycetes</taxon>
        <taxon>Pseudonocardiales</taxon>
        <taxon>Pseudonocardiaceae</taxon>
        <taxon>Pseudonocardia</taxon>
    </lineage>
</organism>
<comment type="caution">
    <text evidence="2">The sequence shown here is derived from an EMBL/GenBank/DDBJ whole genome shotgun (WGS) entry which is preliminary data.</text>
</comment>
<dbReference type="Proteomes" id="UP000694300">
    <property type="component" value="Unassembled WGS sequence"/>
</dbReference>
<feature type="region of interest" description="Disordered" evidence="1">
    <location>
        <begin position="1"/>
        <end position="48"/>
    </location>
</feature>
<evidence type="ECO:0008006" key="4">
    <source>
        <dbReference type="Google" id="ProtNLM"/>
    </source>
</evidence>